<accession>A0A1J4JQ89</accession>
<feature type="compositionally biased region" description="Basic and acidic residues" evidence="1">
    <location>
        <begin position="216"/>
        <end position="225"/>
    </location>
</feature>
<name>A0A1J4JQ89_9EUKA</name>
<feature type="region of interest" description="Disordered" evidence="1">
    <location>
        <begin position="972"/>
        <end position="1003"/>
    </location>
</feature>
<dbReference type="EMBL" id="MLAK01000993">
    <property type="protein sequence ID" value="OHS99693.1"/>
    <property type="molecule type" value="Genomic_DNA"/>
</dbReference>
<feature type="region of interest" description="Disordered" evidence="1">
    <location>
        <begin position="205"/>
        <end position="228"/>
    </location>
</feature>
<feature type="region of interest" description="Disordered" evidence="1">
    <location>
        <begin position="1601"/>
        <end position="1631"/>
    </location>
</feature>
<evidence type="ECO:0000313" key="3">
    <source>
        <dbReference type="Proteomes" id="UP000179807"/>
    </source>
</evidence>
<dbReference type="PANTHER" id="PTHR33487:SF1">
    <property type="entry name" value="CILIA- AND FLAGELLA-ASSOCIATED PROTEIN 54"/>
    <property type="match status" value="1"/>
</dbReference>
<dbReference type="Proteomes" id="UP000179807">
    <property type="component" value="Unassembled WGS sequence"/>
</dbReference>
<gene>
    <name evidence="2" type="ORF">TRFO_08344</name>
</gene>
<feature type="compositionally biased region" description="Basic and acidic residues" evidence="1">
    <location>
        <begin position="972"/>
        <end position="984"/>
    </location>
</feature>
<dbReference type="RefSeq" id="XP_068352830.1">
    <property type="nucleotide sequence ID" value="XM_068494229.1"/>
</dbReference>
<feature type="compositionally biased region" description="Basic residues" evidence="1">
    <location>
        <begin position="1610"/>
        <end position="1620"/>
    </location>
</feature>
<dbReference type="VEuPathDB" id="TrichDB:TRFO_08344"/>
<organism evidence="2 3">
    <name type="scientific">Tritrichomonas foetus</name>
    <dbReference type="NCBI Taxonomy" id="1144522"/>
    <lineage>
        <taxon>Eukaryota</taxon>
        <taxon>Metamonada</taxon>
        <taxon>Parabasalia</taxon>
        <taxon>Tritrichomonadida</taxon>
        <taxon>Tritrichomonadidae</taxon>
        <taxon>Tritrichomonas</taxon>
    </lineage>
</organism>
<dbReference type="GO" id="GO:0060271">
    <property type="term" value="P:cilium assembly"/>
    <property type="evidence" value="ECO:0007669"/>
    <property type="project" value="TreeGrafter"/>
</dbReference>
<dbReference type="PANTHER" id="PTHR33487">
    <property type="entry name" value="CILIA- AND FLAGELLA-ASSOCIATED PROTEIN 54"/>
    <property type="match status" value="1"/>
</dbReference>
<comment type="caution">
    <text evidence="2">The sequence shown here is derived from an EMBL/GenBank/DDBJ whole genome shotgun (WGS) entry which is preliminary data.</text>
</comment>
<dbReference type="OrthoDB" id="10484647at2759"/>
<dbReference type="GeneID" id="94828933"/>
<keyword evidence="3" id="KW-1185">Reference proteome</keyword>
<sequence length="2385" mass="268266">MSSDPKKILPRLSSITDSIKTVFSNDPQLLFSDSFERILILLNETSDNILAECTSEKDYWLMYNTVIALLPFFERLIFCGYSDQILEYLLTLNNKLATNFLFCTSRFVPFRLQLFTTICSAYSNTEESHEKDAVTFIQSFKDEIDLLKQLEESNVNGLTEKITLCTNQMVKLTEVFETAYLTIELMTVHFSNSVDFKYDFNNKNKPPANKGKNAKHQKENEETEKPPVPIPELRTVNLVINAFNSPLPKGQYNSRYSHIIQAWTNPECSILPSFLYRLIFSFLKAGALDNLNALSETLPNDNVIKLAIAISTEKWQEVSDILFELSEEDMSNDYQFFNEIAFKLWKRFSCGQIKDPSILKGVIHVFVNCPSSCPLITSIAALTYCWHLDSLGQHQDAMIASESTLRLVESYRDIFVKRKSTRVFPSSSKVPNKPHDQNYLNFEKWIECMHTDLLTIWIRSKLKYGLQGDVEIAKKQYDEEIDATMKEYIKTKKLNGMHLSQKQQHTFDSLLEKPFKPPNHSDFSEKELLTIFKSNNAAKALLYIQMAFFRPTRASSFLEKARRCMNELESQKHQLNSPVLYANRHEVCLVFTQNIIDASSVVCFGKEIVGSMGLTPQNTALNGTGVKQDQVDPFIITKLKPNTSYSFGFGAYDSQNELIDTITEPFAVTTCHTLSNEIIWSYIASASFQLGDMASFDVSLTYLLDRFTEVSEITPDHQYHQHTNPFNRFLVKPETFNEPAPMLMPFSTALLMAARLFSSKPMHATSFQKIALILMTSLQNHEYILKICNEMFAVVQPLLVNAFHTRWVIHPLIFIIDALNSNKETIKNELHQSLISKCGYALDSILVKVFQEQQLALHTAKCVTSQQPSEYRIEYTLFAASQHLLEAKINDNSSLLANAAEMFRNSPERCFDELFNKHKTDPLFPAAAVYLVSAAHNIGFTTQAIKWCNTALDHIKTHLKAEEEKLIIKKSDSRSTSKLTEKAKPVKKPVKSKKNEPPPPTEEELAQINLTKKFKDYVLRHLQRQRNIQLFKEVNKYRAALNLLLAVCHIESDQQMKAAMESADSVKIAPPDDRRSGQKSRSRQSREQKAASIFKTESEVMKEDNRPNTNVIITSLMRAIILADRANDQIIIRSALIYCQLYISTTFKESLAEYHTSFSSYITASSLALIQCIDFTNDISNERWTVKLLQEFLVLLLSDGQIEHVKLILSEACKRSPLCNTLLWLIDNYEENSTKSLISQTNELSQIEKKYYITDGILKRAVRPSLYPRDNSNSNYLIQLINKVSISLQQKHKVSMSISLLSKLSYLLISRGEVREAVSKLCEVLECHLRQVRSHEKIDQILKDETEESFYQKHSWSGCLSIAVISSLLSIFTGDSSRQQSIMLMKLASFSISALFSNSIDNPKKQSDYADFEPSEIVPGKDIFSDFDPKQPLLEAPPAEIVSIALANILSSMLSYELYYEMYKPLALAKHFFRYIIREKRSLARTRLISVIVCSHFGFMRSAMNTLNDVLTSYGESRITKESALYTNDQSSKRFLFDSNEAANSSVNIEAAKTISSATSVEYVTNNYGFSNGCLYVIAASRALLCLAASSDPTFTYSSGAGVSRGTARGTKKGNRSHQGSKRDNDQSGPTVDSFDICTKAADQLVSGMLSKDFNADQLLIKLELTLEQANIYMNVWRWEDAVELAQNILKERPVNPTISTSFINRPAQLATGLIFTSRKIIAEASYNLNDFQSAEKFASPYIKSLIMIRKADSEGAALLLTKVVFSKIMTAFYKEQVLATAQFITLLNSNPKLVDTIKEKVGQNERKLLNPIEMVTNLVSHTFSFYSEQLKLNEENTYYIRDTQLLVRLKHLEAITNLTFNGPTSPLETLAEAQALMSNRCPYVWHGLTFLLNATCSRVQMQSFIQSTPSLVQQWNQEISPLSGIEIAASHEFVEKITLLLHTMFSQAPDCVVHPASQQCILDLAILAGISSPDDNSSPLSTQKRLEHSLATLTVAHAVRNSRRFVQSIISSCPDSPPQPNQCPLLIFNEHKGQKLRGIAAAYYSHVCTLDLPLFDADILELRTLLFFKCFEELCAPFKSLQTATEAQSALNLETDQIVGQWYQVDAKIFKSDTIQDNATTTVVGTTRSSAYTAFTSATGRSNVTSSTSASGRSRSAVLKGSLYFFIGIVVGYEEPPKKINAAATSKATKKVDNNNQNNVPGINLSDSPNRLTPILLAAQMNDLRSTSNEMAEIGLEIEEAARMETADDTAPPPKPDASASASPRRRAPSSGKGKGKIEAPQPVSLLKNQADAAKKNAEIKWGVTLHKAETVFNKSNRIFGYLVENKNRWPNEVKMTGIDISSAASLSHFFNTQFGINEKSPQLAAWLVSTAGGTIEPPPPPSA</sequence>
<feature type="region of interest" description="Disordered" evidence="1">
    <location>
        <begin position="1061"/>
        <end position="1089"/>
    </location>
</feature>
<reference evidence="2" key="1">
    <citation type="submission" date="2016-10" db="EMBL/GenBank/DDBJ databases">
        <authorList>
            <person name="Benchimol M."/>
            <person name="Almeida L.G."/>
            <person name="Vasconcelos A.T."/>
            <person name="Perreira-Neves A."/>
            <person name="Rosa I.A."/>
            <person name="Tasca T."/>
            <person name="Bogo M.R."/>
            <person name="de Souza W."/>
        </authorList>
    </citation>
    <scope>NUCLEOTIDE SEQUENCE [LARGE SCALE GENOMIC DNA]</scope>
    <source>
        <strain evidence="2">K</strain>
    </source>
</reference>
<evidence type="ECO:0000313" key="2">
    <source>
        <dbReference type="EMBL" id="OHS99693.1"/>
    </source>
</evidence>
<feature type="region of interest" description="Disordered" evidence="1">
    <location>
        <begin position="2246"/>
        <end position="2285"/>
    </location>
</feature>
<protein>
    <submittedName>
        <fullName evidence="2">Uncharacterized protein</fullName>
    </submittedName>
</protein>
<evidence type="ECO:0000256" key="1">
    <source>
        <dbReference type="SAM" id="MobiDB-lite"/>
    </source>
</evidence>
<proteinExistence type="predicted"/>